<dbReference type="EMBL" id="CAKOGP040002046">
    <property type="protein sequence ID" value="CAJ1960068.1"/>
    <property type="molecule type" value="Genomic_DNA"/>
</dbReference>
<evidence type="ECO:0000313" key="1">
    <source>
        <dbReference type="EMBL" id="CAJ1960068.1"/>
    </source>
</evidence>
<comment type="caution">
    <text evidence="1">The sequence shown here is derived from an EMBL/GenBank/DDBJ whole genome shotgun (WGS) entry which is preliminary data.</text>
</comment>
<proteinExistence type="predicted"/>
<dbReference type="Proteomes" id="UP001295423">
    <property type="component" value="Unassembled WGS sequence"/>
</dbReference>
<protein>
    <submittedName>
        <fullName evidence="1">Uncharacterized protein</fullName>
    </submittedName>
</protein>
<dbReference type="AlphaFoldDB" id="A0AAD2G254"/>
<evidence type="ECO:0000313" key="2">
    <source>
        <dbReference type="Proteomes" id="UP001295423"/>
    </source>
</evidence>
<accession>A0AAD2G254</accession>
<reference evidence="1" key="1">
    <citation type="submission" date="2023-08" db="EMBL/GenBank/DDBJ databases">
        <authorList>
            <person name="Audoor S."/>
            <person name="Bilcke G."/>
        </authorList>
    </citation>
    <scope>NUCLEOTIDE SEQUENCE</scope>
</reference>
<sequence length="392" mass="43980">MRVQNGELYGVEIFLFTDNSTAESVFYNGNSSSKRLFHLILRLRRVQQEADLILHLLHVSGKRMIAQGTDGGSRGDLNQGVMTGENMLSYVPLHLSAVDRSPSVLDWMRNIWEERLGKLEHLGIDDWFTKGHGRGNFLWTPPPAAADVVAEQVGEARHKHPESCHIAIVPHLGVCEEQSYWKHWSGNCALCGNAVKNGEGNFCGNFSFTRGNFPACRKVWCPKCYTVPAGSPYPIRTATDEDGFEVAMDGDEDRFRVSRVGDFLMTPFQCDICHFRNVMKRNPDICNEKHMLFMQDIRHANINANWSRESSTVKANFAQVKRLEKVGTDMFGIPSVTPVMGPFPLEDTFGMAIAACLLRRSLDPGRNENTIQFATARRFRSAFSNAVGEMGS</sequence>
<organism evidence="1 2">
    <name type="scientific">Cylindrotheca closterium</name>
    <dbReference type="NCBI Taxonomy" id="2856"/>
    <lineage>
        <taxon>Eukaryota</taxon>
        <taxon>Sar</taxon>
        <taxon>Stramenopiles</taxon>
        <taxon>Ochrophyta</taxon>
        <taxon>Bacillariophyta</taxon>
        <taxon>Bacillariophyceae</taxon>
        <taxon>Bacillariophycidae</taxon>
        <taxon>Bacillariales</taxon>
        <taxon>Bacillariaceae</taxon>
        <taxon>Cylindrotheca</taxon>
    </lineage>
</organism>
<gene>
    <name evidence="1" type="ORF">CYCCA115_LOCUS18484</name>
</gene>
<keyword evidence="2" id="KW-1185">Reference proteome</keyword>
<name>A0AAD2G254_9STRA</name>